<accession>A0A367CAK2</accession>
<organism evidence="1 2">
    <name type="scientific">Enterococcus durans</name>
    <dbReference type="NCBI Taxonomy" id="53345"/>
    <lineage>
        <taxon>Bacteria</taxon>
        <taxon>Bacillati</taxon>
        <taxon>Bacillota</taxon>
        <taxon>Bacilli</taxon>
        <taxon>Lactobacillales</taxon>
        <taxon>Enterococcaceae</taxon>
        <taxon>Enterococcus</taxon>
    </lineage>
</organism>
<comment type="caution">
    <text evidence="1">The sequence shown here is derived from an EMBL/GenBank/DDBJ whole genome shotgun (WGS) entry which is preliminary data.</text>
</comment>
<evidence type="ECO:0000313" key="1">
    <source>
        <dbReference type="EMBL" id="RCA09516.1"/>
    </source>
</evidence>
<reference evidence="1 2" key="1">
    <citation type="submission" date="2015-06" db="EMBL/GenBank/DDBJ databases">
        <title>The Genome Sequence of Enterococcus durans 4EA1.</title>
        <authorList>
            <consortium name="The Broad Institute Genomics Platform"/>
            <consortium name="The Broad Institute Genome Sequencing Center for Infectious Disease"/>
            <person name="Earl A.M."/>
            <person name="Van Tyne D."/>
            <person name="Lebreton F."/>
            <person name="Saavedra J.T."/>
            <person name="Gilmore M.S."/>
            <person name="Manson Mcguire A."/>
            <person name="Clock S."/>
            <person name="Crupain M."/>
            <person name="Rangan U."/>
            <person name="Young S."/>
            <person name="Abouelleil A."/>
            <person name="Cao P."/>
            <person name="Chapman S.B."/>
            <person name="Griggs A."/>
            <person name="Priest M."/>
            <person name="Shea T."/>
            <person name="Wortman J."/>
            <person name="Nusbaum C."/>
            <person name="Birren B."/>
        </authorList>
    </citation>
    <scope>NUCLEOTIDE SEQUENCE [LARGE SCALE GENOMIC DNA]</scope>
    <source>
        <strain evidence="1 2">4EA1</strain>
    </source>
</reference>
<dbReference type="EMBL" id="LEPB01000007">
    <property type="protein sequence ID" value="RCA09516.1"/>
    <property type="molecule type" value="Genomic_DNA"/>
</dbReference>
<dbReference type="Proteomes" id="UP000252797">
    <property type="component" value="Unassembled WGS sequence"/>
</dbReference>
<dbReference type="AlphaFoldDB" id="A0A367CAK2"/>
<name>A0A367CAK2_9ENTE</name>
<protein>
    <submittedName>
        <fullName evidence="1">Uncharacterized protein</fullName>
    </submittedName>
</protein>
<proteinExistence type="predicted"/>
<evidence type="ECO:0000313" key="2">
    <source>
        <dbReference type="Proteomes" id="UP000252797"/>
    </source>
</evidence>
<sequence>MIFLSCGKIRKNGGGITSKDKSEKQSADSTMYMLTVKPIKQGEEGIFVIERSPH</sequence>
<gene>
    <name evidence="1" type="ORF">EA71_02833</name>
</gene>